<proteinExistence type="predicted"/>
<dbReference type="GeneID" id="87951469"/>
<sequence length="163" mass="18817">MCSSATAFLTALFVATPTLAIVFSPNYLPFELEKRDCFFSDCHCVRVQCQLDFCFDDHVDPWVLVDRALNKHYGVDCGQWDNWRRYEPAEHCNDGLRKGYGTFYINRMPKSFRKYFAVSFENGDENDPSRGSVSGYCRPVQKVKCECHSKYNPEKRDCSAACD</sequence>
<dbReference type="EMBL" id="CP137314">
    <property type="protein sequence ID" value="WQF89955.1"/>
    <property type="molecule type" value="Genomic_DNA"/>
</dbReference>
<dbReference type="KEGG" id="cdet:87951469"/>
<dbReference type="Proteomes" id="UP001322277">
    <property type="component" value="Chromosome 10"/>
</dbReference>
<dbReference type="RefSeq" id="XP_062787176.1">
    <property type="nucleotide sequence ID" value="XM_062931125.1"/>
</dbReference>
<name>A0AAX4J3E9_9PEZI</name>
<evidence type="ECO:0000313" key="3">
    <source>
        <dbReference type="Proteomes" id="UP001322277"/>
    </source>
</evidence>
<reference evidence="3" key="1">
    <citation type="journal article" date="2023" name="bioRxiv">
        <title>Complete genome of the Medicago anthracnose fungus, Colletotrichum destructivum, reveals a mini-chromosome-like region within a core chromosome.</title>
        <authorList>
            <person name="Lapalu N."/>
            <person name="Simon A."/>
            <person name="Lu A."/>
            <person name="Plaumann P.-L."/>
            <person name="Amselem J."/>
            <person name="Pigne S."/>
            <person name="Auger A."/>
            <person name="Koch C."/>
            <person name="Dallery J.-F."/>
            <person name="O'Connell R.J."/>
        </authorList>
    </citation>
    <scope>NUCLEOTIDE SEQUENCE [LARGE SCALE GENOMIC DNA]</scope>
    <source>
        <strain evidence="3">CBS 520.97</strain>
    </source>
</reference>
<keyword evidence="3" id="KW-1185">Reference proteome</keyword>
<dbReference type="AlphaFoldDB" id="A0AAX4J3E9"/>
<protein>
    <submittedName>
        <fullName evidence="2">Uncharacterized protein</fullName>
    </submittedName>
</protein>
<evidence type="ECO:0000313" key="2">
    <source>
        <dbReference type="EMBL" id="WQF89955.1"/>
    </source>
</evidence>
<keyword evidence="1" id="KW-0732">Signal</keyword>
<accession>A0AAX4J3E9</accession>
<organism evidence="2 3">
    <name type="scientific">Colletotrichum destructivum</name>
    <dbReference type="NCBI Taxonomy" id="34406"/>
    <lineage>
        <taxon>Eukaryota</taxon>
        <taxon>Fungi</taxon>
        <taxon>Dikarya</taxon>
        <taxon>Ascomycota</taxon>
        <taxon>Pezizomycotina</taxon>
        <taxon>Sordariomycetes</taxon>
        <taxon>Hypocreomycetidae</taxon>
        <taxon>Glomerellales</taxon>
        <taxon>Glomerellaceae</taxon>
        <taxon>Colletotrichum</taxon>
        <taxon>Colletotrichum destructivum species complex</taxon>
    </lineage>
</organism>
<evidence type="ECO:0000256" key="1">
    <source>
        <dbReference type="SAM" id="SignalP"/>
    </source>
</evidence>
<feature type="signal peptide" evidence="1">
    <location>
        <begin position="1"/>
        <end position="20"/>
    </location>
</feature>
<feature type="chain" id="PRO_5043825310" evidence="1">
    <location>
        <begin position="21"/>
        <end position="163"/>
    </location>
</feature>
<gene>
    <name evidence="2" type="ORF">CDEST_14969</name>
</gene>